<evidence type="ECO:0000256" key="8">
    <source>
        <dbReference type="ARBA" id="ARBA00022729"/>
    </source>
</evidence>
<feature type="domain" description="Sodium/calcium exchanger membrane region" evidence="18">
    <location>
        <begin position="102"/>
        <end position="243"/>
    </location>
</feature>
<evidence type="ECO:0000313" key="20">
    <source>
        <dbReference type="RefSeq" id="XP_017877047.1"/>
    </source>
</evidence>
<evidence type="ECO:0000256" key="2">
    <source>
        <dbReference type="ARBA" id="ARBA00005364"/>
    </source>
</evidence>
<dbReference type="Proteomes" id="UP000694925">
    <property type="component" value="Unplaced"/>
</dbReference>
<feature type="domain" description="Sodium/calcium exchanger membrane region" evidence="18">
    <location>
        <begin position="339"/>
        <end position="491"/>
    </location>
</feature>
<feature type="transmembrane region" description="Helical" evidence="17">
    <location>
        <begin position="409"/>
        <end position="426"/>
    </location>
</feature>
<dbReference type="PANTHER" id="PTHR10846:SF73">
    <property type="entry name" value="SODIUM_CALCIUM EXCHANGER MEMBRANE REGION DOMAIN-CONTAINING PROTEIN"/>
    <property type="match status" value="1"/>
</dbReference>
<keyword evidence="3" id="KW-0813">Transport</keyword>
<evidence type="ECO:0000256" key="5">
    <source>
        <dbReference type="ARBA" id="ARBA00022538"/>
    </source>
</evidence>
<evidence type="ECO:0000256" key="1">
    <source>
        <dbReference type="ARBA" id="ARBA00004141"/>
    </source>
</evidence>
<comment type="subcellular location">
    <subcellularLocation>
        <location evidence="1">Membrane</location>
        <topology evidence="1">Multi-pass membrane protein</topology>
    </subcellularLocation>
</comment>
<dbReference type="GO" id="GO:0015293">
    <property type="term" value="F:symporter activity"/>
    <property type="evidence" value="ECO:0007669"/>
    <property type="project" value="UniProtKB-KW"/>
</dbReference>
<keyword evidence="6" id="KW-0109">Calcium transport</keyword>
<evidence type="ECO:0000313" key="19">
    <source>
        <dbReference type="Proteomes" id="UP000694925"/>
    </source>
</evidence>
<comment type="similarity">
    <text evidence="2">Belongs to the Ca(2+):cation antiporter (CaCA) (TC 2.A.19) family. SLC24A subfamily.</text>
</comment>
<feature type="transmembrane region" description="Helical" evidence="17">
    <location>
        <begin position="475"/>
        <end position="494"/>
    </location>
</feature>
<evidence type="ECO:0000256" key="13">
    <source>
        <dbReference type="ARBA" id="ARBA00023053"/>
    </source>
</evidence>
<dbReference type="KEGG" id="ccal:108623207"/>
<evidence type="ECO:0000256" key="16">
    <source>
        <dbReference type="ARBA" id="ARBA00023201"/>
    </source>
</evidence>
<dbReference type="Pfam" id="PF01699">
    <property type="entry name" value="Na_Ca_ex"/>
    <property type="match status" value="2"/>
</dbReference>
<dbReference type="GO" id="GO:0005262">
    <property type="term" value="F:calcium channel activity"/>
    <property type="evidence" value="ECO:0007669"/>
    <property type="project" value="TreeGrafter"/>
</dbReference>
<evidence type="ECO:0000256" key="3">
    <source>
        <dbReference type="ARBA" id="ARBA00022448"/>
    </source>
</evidence>
<evidence type="ECO:0000256" key="7">
    <source>
        <dbReference type="ARBA" id="ARBA00022692"/>
    </source>
</evidence>
<keyword evidence="10" id="KW-0769">Symport</keyword>
<dbReference type="FunFam" id="1.20.1420.30:FF:000004">
    <property type="entry name" value="Sodium/potassium/calcium exchanger 2 isoform 1"/>
    <property type="match status" value="1"/>
</dbReference>
<dbReference type="RefSeq" id="XP_017877047.1">
    <property type="nucleotide sequence ID" value="XM_018021558.2"/>
</dbReference>
<feature type="transmembrane region" description="Helical" evidence="17">
    <location>
        <begin position="226"/>
        <end position="245"/>
    </location>
</feature>
<evidence type="ECO:0000256" key="12">
    <source>
        <dbReference type="ARBA" id="ARBA00022989"/>
    </source>
</evidence>
<dbReference type="PANTHER" id="PTHR10846">
    <property type="entry name" value="SODIUM/POTASSIUM/CALCIUM EXCHANGER"/>
    <property type="match status" value="1"/>
</dbReference>
<evidence type="ECO:0000256" key="9">
    <source>
        <dbReference type="ARBA" id="ARBA00022837"/>
    </source>
</evidence>
<evidence type="ECO:0000256" key="6">
    <source>
        <dbReference type="ARBA" id="ARBA00022568"/>
    </source>
</evidence>
<evidence type="ECO:0000256" key="17">
    <source>
        <dbReference type="SAM" id="Phobius"/>
    </source>
</evidence>
<dbReference type="FunFam" id="1.20.1420.30:FF:000009">
    <property type="entry name" value="sodium/potassium/calcium exchanger 5 isoform X2"/>
    <property type="match status" value="1"/>
</dbReference>
<dbReference type="InterPro" id="IPR004837">
    <property type="entry name" value="NaCa_Exmemb"/>
</dbReference>
<feature type="transmembrane region" description="Helical" evidence="17">
    <location>
        <begin position="446"/>
        <end position="468"/>
    </location>
</feature>
<keyword evidence="7 17" id="KW-0812">Transmembrane</keyword>
<dbReference type="GeneID" id="108623207"/>
<protein>
    <submittedName>
        <fullName evidence="20">Sodium/potassium/calcium exchanger 3-like</fullName>
    </submittedName>
</protein>
<keyword evidence="19" id="KW-1185">Reference proteome</keyword>
<dbReference type="GO" id="GO:0008273">
    <property type="term" value="F:calcium, potassium:sodium antiporter activity"/>
    <property type="evidence" value="ECO:0007669"/>
    <property type="project" value="TreeGrafter"/>
</dbReference>
<dbReference type="Gene3D" id="1.20.1420.30">
    <property type="entry name" value="NCX, central ion-binding region"/>
    <property type="match status" value="2"/>
</dbReference>
<feature type="transmembrane region" description="Helical" evidence="17">
    <location>
        <begin position="201"/>
        <end position="220"/>
    </location>
</feature>
<dbReference type="InterPro" id="IPR044880">
    <property type="entry name" value="NCX_ion-bd_dom_sf"/>
</dbReference>
<keyword evidence="12 17" id="KW-1133">Transmembrane helix</keyword>
<dbReference type="AlphaFoldDB" id="A0AAJ7IU99"/>
<feature type="transmembrane region" description="Helical" evidence="17">
    <location>
        <begin position="341"/>
        <end position="362"/>
    </location>
</feature>
<gene>
    <name evidence="20" type="primary">LOC108623207</name>
</gene>
<evidence type="ECO:0000256" key="11">
    <source>
        <dbReference type="ARBA" id="ARBA00022958"/>
    </source>
</evidence>
<keyword evidence="13" id="KW-0915">Sodium</keyword>
<dbReference type="GO" id="GO:0006874">
    <property type="term" value="P:intracellular calcium ion homeostasis"/>
    <property type="evidence" value="ECO:0007669"/>
    <property type="project" value="TreeGrafter"/>
</dbReference>
<name>A0AAJ7IU99_9HYME</name>
<organism evidence="19 20">
    <name type="scientific">Ceratina calcarata</name>
    <dbReference type="NCBI Taxonomy" id="156304"/>
    <lineage>
        <taxon>Eukaryota</taxon>
        <taxon>Metazoa</taxon>
        <taxon>Ecdysozoa</taxon>
        <taxon>Arthropoda</taxon>
        <taxon>Hexapoda</taxon>
        <taxon>Insecta</taxon>
        <taxon>Pterygota</taxon>
        <taxon>Neoptera</taxon>
        <taxon>Endopterygota</taxon>
        <taxon>Hymenoptera</taxon>
        <taxon>Apocrita</taxon>
        <taxon>Aculeata</taxon>
        <taxon>Apoidea</taxon>
        <taxon>Anthophila</taxon>
        <taxon>Apidae</taxon>
        <taxon>Ceratina</taxon>
        <taxon>Zadontomerus</taxon>
    </lineage>
</organism>
<evidence type="ECO:0000256" key="14">
    <source>
        <dbReference type="ARBA" id="ARBA00023065"/>
    </source>
</evidence>
<keyword evidence="15 17" id="KW-0472">Membrane</keyword>
<dbReference type="NCBIfam" id="TIGR00367">
    <property type="entry name" value="calcium/sodium antiporter"/>
    <property type="match status" value="1"/>
</dbReference>
<keyword evidence="11" id="KW-0630">Potassium</keyword>
<evidence type="ECO:0000256" key="15">
    <source>
        <dbReference type="ARBA" id="ARBA00023136"/>
    </source>
</evidence>
<evidence type="ECO:0000256" key="4">
    <source>
        <dbReference type="ARBA" id="ARBA00022449"/>
    </source>
</evidence>
<accession>A0AAJ7IU99</accession>
<keyword evidence="8" id="KW-0732">Signal</keyword>
<sequence>MTPKHRGRTLGYKLLCMIAVPTTYLLLVNALATFRPNHASTATNPAFTNTRLRKLLQLTSQTAAVEPGIEEPINCTPPAIKEFPSDGFTREHRQSGFIVIHFVIAIYMFLLLAVVCDDFFVPSLKKICEKINITEDVAGATIMAAASSSPELFINIVGTFVTEGDLGVGTIVGSAVFNILAVPACCGVFANQVLNLKKWPVSRDTIAYAITVLLLILTLRDGRIEWYEGLILVSAYVLYIIVMCYDKAIHKFCRRLSNRRNQYKNLSEKSPLISTDSIKGTEIHLLESSEEDETLEIVNMTNWPNSVCEKLWWILTWPINFVLLITIPDCRRNSLKSWYPVTFFMCIIWIASTSYIVGWVITVIGDTFRIPDSIMGLTFLAAGMSVPEAVSSVIVANQGHGAMGISNSIGSNVFDVLLCLGLPWFLKAAFFPTVAGNHYVTINSQGLVYSAISLFSTLTVLYLSLLFAKFKLTRNVGIACLIMYIIFLVFASILELNLFFVVNLPICIE</sequence>
<keyword evidence="16" id="KW-0739">Sodium transport</keyword>
<feature type="transmembrane region" description="Helical" evidence="17">
    <location>
        <begin position="374"/>
        <end position="397"/>
    </location>
</feature>
<feature type="transmembrane region" description="Helical" evidence="17">
    <location>
        <begin position="166"/>
        <end position="189"/>
    </location>
</feature>
<reference evidence="20" key="1">
    <citation type="submission" date="2025-08" db="UniProtKB">
        <authorList>
            <consortium name="RefSeq"/>
        </authorList>
    </citation>
    <scope>IDENTIFICATION</scope>
    <source>
        <tissue evidence="20">Whole body</tissue>
    </source>
</reference>
<dbReference type="InterPro" id="IPR004481">
    <property type="entry name" value="K/Na/Ca-exchanger"/>
</dbReference>
<keyword evidence="14" id="KW-0406">Ion transport</keyword>
<keyword evidence="5" id="KW-0633">Potassium transport</keyword>
<proteinExistence type="inferred from homology"/>
<keyword evidence="9" id="KW-0106">Calcium</keyword>
<feature type="transmembrane region" description="Helical" evidence="17">
    <location>
        <begin position="96"/>
        <end position="116"/>
    </location>
</feature>
<keyword evidence="4" id="KW-0050">Antiport</keyword>
<feature type="transmembrane region" description="Helical" evidence="17">
    <location>
        <begin position="12"/>
        <end position="32"/>
    </location>
</feature>
<dbReference type="GO" id="GO:0005886">
    <property type="term" value="C:plasma membrane"/>
    <property type="evidence" value="ECO:0007669"/>
    <property type="project" value="TreeGrafter"/>
</dbReference>
<evidence type="ECO:0000259" key="18">
    <source>
        <dbReference type="Pfam" id="PF01699"/>
    </source>
</evidence>
<evidence type="ECO:0000256" key="10">
    <source>
        <dbReference type="ARBA" id="ARBA00022847"/>
    </source>
</evidence>